<accession>A0ABV8AVK7</accession>
<keyword evidence="1" id="KW-1133">Transmembrane helix</keyword>
<dbReference type="Pfam" id="PF19578">
    <property type="entry name" value="DUF6090"/>
    <property type="match status" value="1"/>
</dbReference>
<gene>
    <name evidence="2" type="ORF">ACFOSV_13940</name>
</gene>
<feature type="transmembrane region" description="Helical" evidence="1">
    <location>
        <begin position="21"/>
        <end position="42"/>
    </location>
</feature>
<evidence type="ECO:0000256" key="1">
    <source>
        <dbReference type="SAM" id="Phobius"/>
    </source>
</evidence>
<keyword evidence="1" id="KW-0812">Transmembrane</keyword>
<keyword evidence="3" id="KW-1185">Reference proteome</keyword>
<dbReference type="RefSeq" id="WP_377906628.1">
    <property type="nucleotide sequence ID" value="NZ_JBHRZS010000007.1"/>
</dbReference>
<evidence type="ECO:0000313" key="3">
    <source>
        <dbReference type="Proteomes" id="UP001595805"/>
    </source>
</evidence>
<organism evidence="2 3">
    <name type="scientific">Algoriphagus namhaensis</name>
    <dbReference type="NCBI Taxonomy" id="915353"/>
    <lineage>
        <taxon>Bacteria</taxon>
        <taxon>Pseudomonadati</taxon>
        <taxon>Bacteroidota</taxon>
        <taxon>Cytophagia</taxon>
        <taxon>Cytophagales</taxon>
        <taxon>Cyclobacteriaceae</taxon>
        <taxon>Algoriphagus</taxon>
    </lineage>
</organism>
<name>A0ABV8AVK7_9BACT</name>
<comment type="caution">
    <text evidence="2">The sequence shown here is derived from an EMBL/GenBank/DDBJ whole genome shotgun (WGS) entry which is preliminary data.</text>
</comment>
<dbReference type="Proteomes" id="UP001595805">
    <property type="component" value="Unassembled WGS sequence"/>
</dbReference>
<keyword evidence="1" id="KW-0472">Membrane</keyword>
<proteinExistence type="predicted"/>
<protein>
    <submittedName>
        <fullName evidence="2">DUF6090 family protein</fullName>
    </submittedName>
</protein>
<evidence type="ECO:0000313" key="2">
    <source>
        <dbReference type="EMBL" id="MFC3881289.1"/>
    </source>
</evidence>
<dbReference type="InterPro" id="IPR045749">
    <property type="entry name" value="DUF6090"/>
</dbReference>
<sequence>MIKFFRKIRQDLLSGGQTGKYLKYAIGEIVLVVIGILIALQINTWNEEQKANKLENVYLQRLKKDLVADTLYLTKRLRYVKEERTKIYNFIHEIYNTQTTEEEFKRLFSMQSFDAENLVMQTSTFEELKSTGLIDIIQNESIKIAMIDLYREYVVSAEHFNEINYFTANSHFAKSAHVASKYFNPDLYDEKGLFEGTDWTFINDPSSENFKLLENTQGGYFIKYGFFIGHFENLISKSKSLIGQLNEELIERKK</sequence>
<reference evidence="3" key="1">
    <citation type="journal article" date="2019" name="Int. J. Syst. Evol. Microbiol.">
        <title>The Global Catalogue of Microorganisms (GCM) 10K type strain sequencing project: providing services to taxonomists for standard genome sequencing and annotation.</title>
        <authorList>
            <consortium name="The Broad Institute Genomics Platform"/>
            <consortium name="The Broad Institute Genome Sequencing Center for Infectious Disease"/>
            <person name="Wu L."/>
            <person name="Ma J."/>
        </authorList>
    </citation>
    <scope>NUCLEOTIDE SEQUENCE [LARGE SCALE GENOMIC DNA]</scope>
    <source>
        <strain evidence="3">CCUG 60523</strain>
    </source>
</reference>
<dbReference type="EMBL" id="JBHRZS010000007">
    <property type="protein sequence ID" value="MFC3881289.1"/>
    <property type="molecule type" value="Genomic_DNA"/>
</dbReference>